<evidence type="ECO:0000313" key="3">
    <source>
        <dbReference type="Proteomes" id="UP000314294"/>
    </source>
</evidence>
<gene>
    <name evidence="2" type="ORF">EYF80_023570</name>
</gene>
<dbReference type="AlphaFoldDB" id="A0A4Z2HKW2"/>
<evidence type="ECO:0000313" key="2">
    <source>
        <dbReference type="EMBL" id="TNN66231.1"/>
    </source>
</evidence>
<dbReference type="Proteomes" id="UP000314294">
    <property type="component" value="Unassembled WGS sequence"/>
</dbReference>
<comment type="caution">
    <text evidence="2">The sequence shown here is derived from an EMBL/GenBank/DDBJ whole genome shotgun (WGS) entry which is preliminary data.</text>
</comment>
<sequence>MASEKCASNERLQPGRSDAQHRETSGPGSWLVQNILSGFSSFKKHREPHESSALQTWMCQWRRLTRFC</sequence>
<reference evidence="2 3" key="1">
    <citation type="submission" date="2019-03" db="EMBL/GenBank/DDBJ databases">
        <title>First draft genome of Liparis tanakae, snailfish: a comprehensive survey of snailfish specific genes.</title>
        <authorList>
            <person name="Kim W."/>
            <person name="Song I."/>
            <person name="Jeong J.-H."/>
            <person name="Kim D."/>
            <person name="Kim S."/>
            <person name="Ryu S."/>
            <person name="Song J.Y."/>
            <person name="Lee S.K."/>
        </authorList>
    </citation>
    <scope>NUCLEOTIDE SEQUENCE [LARGE SCALE GENOMIC DNA]</scope>
    <source>
        <tissue evidence="2">Muscle</tissue>
    </source>
</reference>
<protein>
    <submittedName>
        <fullName evidence="2">Uncharacterized protein</fullName>
    </submittedName>
</protein>
<keyword evidence="3" id="KW-1185">Reference proteome</keyword>
<feature type="region of interest" description="Disordered" evidence="1">
    <location>
        <begin position="1"/>
        <end position="29"/>
    </location>
</feature>
<evidence type="ECO:0000256" key="1">
    <source>
        <dbReference type="SAM" id="MobiDB-lite"/>
    </source>
</evidence>
<organism evidence="2 3">
    <name type="scientific">Liparis tanakae</name>
    <name type="common">Tanaka's snailfish</name>
    <dbReference type="NCBI Taxonomy" id="230148"/>
    <lineage>
        <taxon>Eukaryota</taxon>
        <taxon>Metazoa</taxon>
        <taxon>Chordata</taxon>
        <taxon>Craniata</taxon>
        <taxon>Vertebrata</taxon>
        <taxon>Euteleostomi</taxon>
        <taxon>Actinopterygii</taxon>
        <taxon>Neopterygii</taxon>
        <taxon>Teleostei</taxon>
        <taxon>Neoteleostei</taxon>
        <taxon>Acanthomorphata</taxon>
        <taxon>Eupercaria</taxon>
        <taxon>Perciformes</taxon>
        <taxon>Cottioidei</taxon>
        <taxon>Cottales</taxon>
        <taxon>Liparidae</taxon>
        <taxon>Liparis</taxon>
    </lineage>
</organism>
<name>A0A4Z2HKW2_9TELE</name>
<accession>A0A4Z2HKW2</accession>
<dbReference type="EMBL" id="SRLO01000223">
    <property type="protein sequence ID" value="TNN66231.1"/>
    <property type="molecule type" value="Genomic_DNA"/>
</dbReference>
<proteinExistence type="predicted"/>